<dbReference type="AlphaFoldDB" id="A0A382DLG6"/>
<dbReference type="EMBL" id="UINC01039661">
    <property type="protein sequence ID" value="SVB38463.1"/>
    <property type="molecule type" value="Genomic_DNA"/>
</dbReference>
<dbReference type="Pfam" id="PF03190">
    <property type="entry name" value="Thioredox_DsbH"/>
    <property type="match status" value="1"/>
</dbReference>
<protein>
    <recommendedName>
        <fullName evidence="1">Spermatogenesis-associated protein 20-like TRX domain-containing protein</fullName>
    </recommendedName>
</protein>
<reference evidence="2" key="1">
    <citation type="submission" date="2018-05" db="EMBL/GenBank/DDBJ databases">
        <authorList>
            <person name="Lanie J.A."/>
            <person name="Ng W.-L."/>
            <person name="Kazmierczak K.M."/>
            <person name="Andrzejewski T.M."/>
            <person name="Davidsen T.M."/>
            <person name="Wayne K.J."/>
            <person name="Tettelin H."/>
            <person name="Glass J.I."/>
            <person name="Rusch D."/>
            <person name="Podicherti R."/>
            <person name="Tsui H.-C.T."/>
            <person name="Winkler M.E."/>
        </authorList>
    </citation>
    <scope>NUCLEOTIDE SEQUENCE</scope>
</reference>
<evidence type="ECO:0000313" key="2">
    <source>
        <dbReference type="EMBL" id="SVB38463.1"/>
    </source>
</evidence>
<evidence type="ECO:0000259" key="1">
    <source>
        <dbReference type="Pfam" id="PF03190"/>
    </source>
</evidence>
<sequence length="75" mass="9070">MNSFIKYSLCLLVCIQLNHTSFAFEHKDSHVHFLEYTPKIVKQNLHQKKPYFLLFAAQWCHWCHVFNEKTLTDEK</sequence>
<proteinExistence type="predicted"/>
<dbReference type="SUPFAM" id="SSF52833">
    <property type="entry name" value="Thioredoxin-like"/>
    <property type="match status" value="1"/>
</dbReference>
<feature type="non-terminal residue" evidence="2">
    <location>
        <position position="75"/>
    </location>
</feature>
<dbReference type="Gene3D" id="3.40.30.10">
    <property type="entry name" value="Glutaredoxin"/>
    <property type="match status" value="1"/>
</dbReference>
<name>A0A382DLG6_9ZZZZ</name>
<dbReference type="InterPro" id="IPR036249">
    <property type="entry name" value="Thioredoxin-like_sf"/>
</dbReference>
<feature type="domain" description="Spermatogenesis-associated protein 20-like TRX" evidence="1">
    <location>
        <begin position="19"/>
        <end position="74"/>
    </location>
</feature>
<gene>
    <name evidence="2" type="ORF">METZ01_LOCUS191317</name>
</gene>
<accession>A0A382DLG6</accession>
<organism evidence="2">
    <name type="scientific">marine metagenome</name>
    <dbReference type="NCBI Taxonomy" id="408172"/>
    <lineage>
        <taxon>unclassified sequences</taxon>
        <taxon>metagenomes</taxon>
        <taxon>ecological metagenomes</taxon>
    </lineage>
</organism>
<dbReference type="InterPro" id="IPR004879">
    <property type="entry name" value="Ssp411-like_TRX"/>
</dbReference>